<comment type="similarity">
    <text evidence="1">Belongs to the AAR2 family.</text>
</comment>
<dbReference type="GO" id="GO:0000244">
    <property type="term" value="P:spliceosomal tri-snRNP complex assembly"/>
    <property type="evidence" value="ECO:0007669"/>
    <property type="project" value="TreeGrafter"/>
</dbReference>
<dbReference type="InterPro" id="IPR033648">
    <property type="entry name" value="AAR2_C"/>
</dbReference>
<feature type="compositionally biased region" description="Basic and acidic residues" evidence="2">
    <location>
        <begin position="307"/>
        <end position="321"/>
    </location>
</feature>
<dbReference type="InterPro" id="IPR038516">
    <property type="entry name" value="AAR2_N_sf"/>
</dbReference>
<evidence type="ECO:0000256" key="1">
    <source>
        <dbReference type="ARBA" id="ARBA00006281"/>
    </source>
</evidence>
<dbReference type="CDD" id="cd13778">
    <property type="entry name" value="Aar2_C"/>
    <property type="match status" value="1"/>
</dbReference>
<dbReference type="InterPro" id="IPR007946">
    <property type="entry name" value="AAR2"/>
</dbReference>
<dbReference type="CDD" id="cd13777">
    <property type="entry name" value="Aar2_N"/>
    <property type="match status" value="1"/>
</dbReference>
<dbReference type="PANTHER" id="PTHR12689:SF4">
    <property type="entry name" value="PROTEIN AAR2 HOMOLOG"/>
    <property type="match status" value="1"/>
</dbReference>
<dbReference type="Gene3D" id="2.60.34.20">
    <property type="match status" value="1"/>
</dbReference>
<name>A0A7S4NR80_GUITH</name>
<evidence type="ECO:0000259" key="3">
    <source>
        <dbReference type="Pfam" id="PF05282"/>
    </source>
</evidence>
<feature type="domain" description="AAR2 N-terminal" evidence="4">
    <location>
        <begin position="1"/>
        <end position="92"/>
    </location>
</feature>
<organism evidence="5">
    <name type="scientific">Guillardia theta</name>
    <name type="common">Cryptophyte</name>
    <name type="synonym">Cryptomonas phi</name>
    <dbReference type="NCBI Taxonomy" id="55529"/>
    <lineage>
        <taxon>Eukaryota</taxon>
        <taxon>Cryptophyceae</taxon>
        <taxon>Pyrenomonadales</taxon>
        <taxon>Geminigeraceae</taxon>
        <taxon>Guillardia</taxon>
    </lineage>
</organism>
<dbReference type="Pfam" id="PF20981">
    <property type="entry name" value="AAR2_1st"/>
    <property type="match status" value="1"/>
</dbReference>
<feature type="domain" description="AAR2 C-terminal" evidence="3">
    <location>
        <begin position="120"/>
        <end position="285"/>
    </location>
</feature>
<dbReference type="PANTHER" id="PTHR12689">
    <property type="entry name" value="A1 CISTRON SPLICING FACTOR AAR2-RELATED"/>
    <property type="match status" value="1"/>
</dbReference>
<dbReference type="InterPro" id="IPR033647">
    <property type="entry name" value="Aar2_N"/>
</dbReference>
<reference evidence="5" key="1">
    <citation type="submission" date="2021-01" db="EMBL/GenBank/DDBJ databases">
        <authorList>
            <person name="Corre E."/>
            <person name="Pelletier E."/>
            <person name="Niang G."/>
            <person name="Scheremetjew M."/>
            <person name="Finn R."/>
            <person name="Kale V."/>
            <person name="Holt S."/>
            <person name="Cochrane G."/>
            <person name="Meng A."/>
            <person name="Brown T."/>
            <person name="Cohen L."/>
        </authorList>
    </citation>
    <scope>NUCLEOTIDE SEQUENCE</scope>
    <source>
        <strain evidence="5">CCMP 2712</strain>
    </source>
</reference>
<evidence type="ECO:0000259" key="4">
    <source>
        <dbReference type="Pfam" id="PF20981"/>
    </source>
</evidence>
<protein>
    <submittedName>
        <fullName evidence="5">Uncharacterized protein</fullName>
    </submittedName>
</protein>
<sequence length="345" mass="39260">MIPPGLHLVCWDAGHDKHATFLHFCKSSIETWTWDAKLEDLRLIDDREQAERLAIAVKEYQFDSELGKFPDGDYQAWLKLSNMITLDTLDRCGIAPRVIMAGGASRKDQPVEHAPVAPKFVEMSSSRRLPGMTAADISEFNMDGSIRLQHVLAHLSDSWRELLAELQIAFLLFLLLASLEALDFWKNCVALLCSCGKMLADKPELMSEFVLTLRRQLEHVPADFFRDEIAKSNFLGPSLSCLLQLVDDHFTLQPRDERSGGLRGAQAKLFKRAKRLKELMQKRFDLIDLDDFVLEDEVPTIVESLEIQDKGQENEEERKESSPAVAEGRYVARMPWMLPSDNSEN</sequence>
<accession>A0A7S4NR80</accession>
<gene>
    <name evidence="5" type="ORF">GTHE00462_LOCUS18043</name>
</gene>
<dbReference type="Gene3D" id="1.25.40.550">
    <property type="entry name" value="Aar2, C-terminal domain-like"/>
    <property type="match status" value="1"/>
</dbReference>
<dbReference type="AlphaFoldDB" id="A0A7S4NR80"/>
<evidence type="ECO:0000313" key="5">
    <source>
        <dbReference type="EMBL" id="CAE2304896.1"/>
    </source>
</evidence>
<evidence type="ECO:0000256" key="2">
    <source>
        <dbReference type="SAM" id="MobiDB-lite"/>
    </source>
</evidence>
<proteinExistence type="inferred from homology"/>
<feature type="region of interest" description="Disordered" evidence="2">
    <location>
        <begin position="305"/>
        <end position="325"/>
    </location>
</feature>
<dbReference type="Pfam" id="PF05282">
    <property type="entry name" value="AAR2"/>
    <property type="match status" value="1"/>
</dbReference>
<dbReference type="EMBL" id="HBKN01022977">
    <property type="protein sequence ID" value="CAE2304896.1"/>
    <property type="molecule type" value="Transcribed_RNA"/>
</dbReference>
<dbReference type="InterPro" id="IPR038514">
    <property type="entry name" value="AAR2_C_sf"/>
</dbReference>